<protein>
    <submittedName>
        <fullName evidence="4">Efflux RND transporter periplasmic adaptor subunit</fullName>
    </submittedName>
</protein>
<accession>A0ABS7ZSD4</accession>
<dbReference type="Gene3D" id="2.40.420.20">
    <property type="match status" value="1"/>
</dbReference>
<dbReference type="Proteomes" id="UP000714380">
    <property type="component" value="Unassembled WGS sequence"/>
</dbReference>
<dbReference type="SUPFAM" id="SSF111369">
    <property type="entry name" value="HlyD-like secretion proteins"/>
    <property type="match status" value="1"/>
</dbReference>
<dbReference type="PANTHER" id="PTHR30469">
    <property type="entry name" value="MULTIDRUG RESISTANCE PROTEIN MDTA"/>
    <property type="match status" value="1"/>
</dbReference>
<dbReference type="Pfam" id="PF25954">
    <property type="entry name" value="Beta-barrel_RND_2"/>
    <property type="match status" value="1"/>
</dbReference>
<comment type="similarity">
    <text evidence="1">Belongs to the membrane fusion protein (MFP) (TC 8.A.1) family.</text>
</comment>
<reference evidence="4 5" key="1">
    <citation type="submission" date="2020-12" db="EMBL/GenBank/DDBJ databases">
        <title>Novel Thalassolituus-related marine hydrocarbonoclastic bacteria mediated algae-derived hydrocarbons mineralization in twilight zone of the northern South China Sea.</title>
        <authorList>
            <person name="Dong C."/>
        </authorList>
    </citation>
    <scope>NUCLEOTIDE SEQUENCE [LARGE SCALE GENOMIC DNA]</scope>
    <source>
        <strain evidence="4 5">IMCC1826</strain>
    </source>
</reference>
<feature type="region of interest" description="Disordered" evidence="2">
    <location>
        <begin position="100"/>
        <end position="124"/>
    </location>
</feature>
<organism evidence="4 5">
    <name type="scientific">Thalassolituus marinus</name>
    <dbReference type="NCBI Taxonomy" id="671053"/>
    <lineage>
        <taxon>Bacteria</taxon>
        <taxon>Pseudomonadati</taxon>
        <taxon>Pseudomonadota</taxon>
        <taxon>Gammaproteobacteria</taxon>
        <taxon>Oceanospirillales</taxon>
        <taxon>Oceanospirillaceae</taxon>
        <taxon>Thalassolituus</taxon>
    </lineage>
</organism>
<evidence type="ECO:0000313" key="5">
    <source>
        <dbReference type="Proteomes" id="UP000714380"/>
    </source>
</evidence>
<dbReference type="NCBIfam" id="TIGR01730">
    <property type="entry name" value="RND_mfp"/>
    <property type="match status" value="1"/>
</dbReference>
<sequence length="363" mass="39232">MLRPAKPVEVRMTTVTTGLIESLVSNTRSGTVKACQRSRLSLAQGGQVSKLYVDQGDQVESGALLLELWNDDLKAALAQADAQVRMAELNKASACRQAEADQREARRQRELHNRNLASAEQLDRAETSAEITRLSCQQNEAQVMQAKANVAVQKARLAQTQLTAPFAGIVAEVNGEVGEYATPSPPGVATPPAIDLIADGCLYVRAPIDEVDAAAIRTGMPARVSLDAFRDQSFNGIVTRIAPYVQDSEKQARTVDVDVRLQDMPDDVHLLVGYSADIEVIIESADNKLRVPSEALLEGNKVLTLSDDGQTLKKQTLELGLSNWTWSEVRSGLSDGQQVLTSLENPAAVDGARVKVIKGAEHE</sequence>
<evidence type="ECO:0000313" key="4">
    <source>
        <dbReference type="EMBL" id="MCA6064158.1"/>
    </source>
</evidence>
<gene>
    <name evidence="4" type="ORF">I9W95_11130</name>
</gene>
<dbReference type="InterPro" id="IPR006143">
    <property type="entry name" value="RND_pump_MFP"/>
</dbReference>
<name>A0ABS7ZSD4_9GAMM</name>
<evidence type="ECO:0000259" key="3">
    <source>
        <dbReference type="Pfam" id="PF25954"/>
    </source>
</evidence>
<comment type="caution">
    <text evidence="4">The sequence shown here is derived from an EMBL/GenBank/DDBJ whole genome shotgun (WGS) entry which is preliminary data.</text>
</comment>
<evidence type="ECO:0000256" key="1">
    <source>
        <dbReference type="ARBA" id="ARBA00009477"/>
    </source>
</evidence>
<feature type="domain" description="CusB-like beta-barrel" evidence="3">
    <location>
        <begin position="204"/>
        <end position="263"/>
    </location>
</feature>
<evidence type="ECO:0000256" key="2">
    <source>
        <dbReference type="SAM" id="MobiDB-lite"/>
    </source>
</evidence>
<dbReference type="InterPro" id="IPR058792">
    <property type="entry name" value="Beta-barrel_RND_2"/>
</dbReference>
<dbReference type="Gene3D" id="2.40.50.100">
    <property type="match status" value="1"/>
</dbReference>
<dbReference type="EMBL" id="JAEDAH010000057">
    <property type="protein sequence ID" value="MCA6064158.1"/>
    <property type="molecule type" value="Genomic_DNA"/>
</dbReference>
<proteinExistence type="inferred from homology"/>
<keyword evidence="5" id="KW-1185">Reference proteome</keyword>
<feature type="compositionally biased region" description="Basic and acidic residues" evidence="2">
    <location>
        <begin position="100"/>
        <end position="113"/>
    </location>
</feature>
<dbReference type="Gene3D" id="2.40.30.170">
    <property type="match status" value="1"/>
</dbReference>